<sequence>MSKTEKLIARFKTKPKDFSYNELVTLLAGFGYRQTQGSGSRVVFTDEKSTHKIKLHKPHPGNILKRYQLDLIEQELKNMEAL</sequence>
<dbReference type="InterPro" id="IPR012933">
    <property type="entry name" value="HicA_mRNA_interferase"/>
</dbReference>
<name>A0A0L8V9E5_9BACT</name>
<comment type="caution">
    <text evidence="1">The sequence shown here is derived from an EMBL/GenBank/DDBJ whole genome shotgun (WGS) entry which is preliminary data.</text>
</comment>
<protein>
    <submittedName>
        <fullName evidence="1">Toxin-antitoxin system, toxin component, HicA family</fullName>
    </submittedName>
</protein>
<proteinExistence type="predicted"/>
<organism evidence="1 2">
    <name type="scientific">Sunxiuqinia dokdonensis</name>
    <dbReference type="NCBI Taxonomy" id="1409788"/>
    <lineage>
        <taxon>Bacteria</taxon>
        <taxon>Pseudomonadati</taxon>
        <taxon>Bacteroidota</taxon>
        <taxon>Bacteroidia</taxon>
        <taxon>Marinilabiliales</taxon>
        <taxon>Prolixibacteraceae</taxon>
        <taxon>Sunxiuqinia</taxon>
    </lineage>
</organism>
<evidence type="ECO:0000313" key="2">
    <source>
        <dbReference type="Proteomes" id="UP000036958"/>
    </source>
</evidence>
<keyword evidence="2" id="KW-1185">Reference proteome</keyword>
<accession>A0A0L8V9E5</accession>
<evidence type="ECO:0000313" key="1">
    <source>
        <dbReference type="EMBL" id="KOH44983.1"/>
    </source>
</evidence>
<gene>
    <name evidence="1" type="ORF">NC99_21080</name>
</gene>
<dbReference type="AlphaFoldDB" id="A0A0L8V9E5"/>
<dbReference type="EMBL" id="LGIA01000149">
    <property type="protein sequence ID" value="KOH44983.1"/>
    <property type="molecule type" value="Genomic_DNA"/>
</dbReference>
<dbReference type="Pfam" id="PF07927">
    <property type="entry name" value="HicA_toxin"/>
    <property type="match status" value="1"/>
</dbReference>
<dbReference type="Proteomes" id="UP000036958">
    <property type="component" value="Unassembled WGS sequence"/>
</dbReference>
<dbReference type="RefSeq" id="WP_053182949.1">
    <property type="nucleotide sequence ID" value="NZ_LGIA01000149.1"/>
</dbReference>
<dbReference type="SUPFAM" id="SSF54786">
    <property type="entry name" value="YcfA/nrd intein domain"/>
    <property type="match status" value="1"/>
</dbReference>
<dbReference type="OrthoDB" id="1447122at2"/>
<reference evidence="2" key="1">
    <citation type="submission" date="2015-07" db="EMBL/GenBank/DDBJ databases">
        <title>Genome sequencing of Sunxiuqinia dokdonensis strain SK.</title>
        <authorList>
            <person name="Ahn S."/>
            <person name="Kim B.-C."/>
        </authorList>
    </citation>
    <scope>NUCLEOTIDE SEQUENCE [LARGE SCALE GENOMIC DNA]</scope>
    <source>
        <strain evidence="2">SK</strain>
    </source>
</reference>
<dbReference type="GO" id="GO:0003729">
    <property type="term" value="F:mRNA binding"/>
    <property type="evidence" value="ECO:0007669"/>
    <property type="project" value="InterPro"/>
</dbReference>